<dbReference type="GO" id="GO:0035556">
    <property type="term" value="P:intracellular signal transduction"/>
    <property type="evidence" value="ECO:0007669"/>
    <property type="project" value="InterPro"/>
</dbReference>
<dbReference type="GO" id="GO:0005737">
    <property type="term" value="C:cytoplasm"/>
    <property type="evidence" value="ECO:0007669"/>
    <property type="project" value="TreeGrafter"/>
</dbReference>
<dbReference type="OrthoDB" id="446789at2759"/>
<dbReference type="InterPro" id="IPR007940">
    <property type="entry name" value="SH3BP5"/>
</dbReference>
<keyword evidence="3 5" id="KW-0175">Coiled coil</keyword>
<dbReference type="AlphaFoldDB" id="A0A9Q0YH36"/>
<feature type="compositionally biased region" description="Polar residues" evidence="6">
    <location>
        <begin position="435"/>
        <end position="448"/>
    </location>
</feature>
<name>A0A9Q0YH36_HOLLE</name>
<evidence type="ECO:0000313" key="7">
    <source>
        <dbReference type="EMBL" id="KAJ8021356.1"/>
    </source>
</evidence>
<evidence type="ECO:0000256" key="3">
    <source>
        <dbReference type="ARBA" id="ARBA00023054"/>
    </source>
</evidence>
<evidence type="ECO:0000256" key="6">
    <source>
        <dbReference type="SAM" id="MobiDB-lite"/>
    </source>
</evidence>
<organism evidence="7 8">
    <name type="scientific">Holothuria leucospilota</name>
    <name type="common">Black long sea cucumber</name>
    <name type="synonym">Mertensiothuria leucospilota</name>
    <dbReference type="NCBI Taxonomy" id="206669"/>
    <lineage>
        <taxon>Eukaryota</taxon>
        <taxon>Metazoa</taxon>
        <taxon>Echinodermata</taxon>
        <taxon>Eleutherozoa</taxon>
        <taxon>Echinozoa</taxon>
        <taxon>Holothuroidea</taxon>
        <taxon>Aspidochirotacea</taxon>
        <taxon>Aspidochirotida</taxon>
        <taxon>Holothuriidae</taxon>
        <taxon>Holothuria</taxon>
    </lineage>
</organism>
<dbReference type="Proteomes" id="UP001152320">
    <property type="component" value="Chromosome 21"/>
</dbReference>
<feature type="coiled-coil region" evidence="5">
    <location>
        <begin position="85"/>
        <end position="225"/>
    </location>
</feature>
<feature type="region of interest" description="Disordered" evidence="6">
    <location>
        <begin position="430"/>
        <end position="499"/>
    </location>
</feature>
<evidence type="ECO:0000256" key="5">
    <source>
        <dbReference type="SAM" id="Coils"/>
    </source>
</evidence>
<protein>
    <recommendedName>
        <fullName evidence="4">SH3 domain-binding protein 5-like</fullName>
    </recommendedName>
</protein>
<sequence length="499" mass="55040">MTSGNGSQPMENLQTREFDQRITEELENLNNAADEINSMEVLLGEARGKFRQALSDATRKLNELGNKLGSCVERSRPYYNARIHAKQLQQETQAAAVRFERANSQLATAKEMVDLAEQEVMKDGQVFDTNWQEMLNQATMKVNEAEKERIDSEAEHLATSSRFEAAEKEVKRLQRSQKRNINKSRPYFETKNELNLLLEALKSKVDVLEQNVKCAKEKYKAALSNLEMISSSIHQQRRSPLEKRGSGVGAESTESSPEAPLSPTHITFSEYPLSDPTNAVFCALDKEYEGHTLLLRARRVSSMMSSSSLDEDSQGTPSDPLSIMGQFASTEHLDNLSDTASFVSSDAISDQEGIERDSIFSDEGLDSHCLKCNQTLDVEGAVGFNFPEGMDTESQEITLVLPKEEDTTITPREEEETARLGDGETVTARLEDSKSASASLGDSETLTTRLEDGDTPACRQGDGETAAARLGDGEIAGAVQEGAETMTPAFNDSDEETYV</sequence>
<dbReference type="EMBL" id="JAIZAY010000021">
    <property type="protein sequence ID" value="KAJ8021356.1"/>
    <property type="molecule type" value="Genomic_DNA"/>
</dbReference>
<dbReference type="PANTHER" id="PTHR19423:SF8">
    <property type="entry name" value="SH3 DOMAIN-BINDING PROTEIN 5-LIKE"/>
    <property type="match status" value="1"/>
</dbReference>
<accession>A0A9Q0YH36</accession>
<dbReference type="GO" id="GO:0005085">
    <property type="term" value="F:guanyl-nucleotide exchange factor activity"/>
    <property type="evidence" value="ECO:0007669"/>
    <property type="project" value="UniProtKB-KW"/>
</dbReference>
<evidence type="ECO:0000256" key="1">
    <source>
        <dbReference type="ARBA" id="ARBA00007796"/>
    </source>
</evidence>
<dbReference type="PANTHER" id="PTHR19423">
    <property type="entry name" value="SH3 DOMAIN-BINDING PROTEIN 5"/>
    <property type="match status" value="1"/>
</dbReference>
<comment type="similarity">
    <text evidence="1">Belongs to the SH3BP5 family.</text>
</comment>
<keyword evidence="2" id="KW-0344">Guanine-nucleotide releasing factor</keyword>
<evidence type="ECO:0000256" key="2">
    <source>
        <dbReference type="ARBA" id="ARBA00022658"/>
    </source>
</evidence>
<dbReference type="GO" id="GO:0004860">
    <property type="term" value="F:protein kinase inhibitor activity"/>
    <property type="evidence" value="ECO:0007669"/>
    <property type="project" value="TreeGrafter"/>
</dbReference>
<gene>
    <name evidence="7" type="ORF">HOLleu_38528</name>
</gene>
<evidence type="ECO:0000256" key="4">
    <source>
        <dbReference type="ARBA" id="ARBA00040366"/>
    </source>
</evidence>
<keyword evidence="8" id="KW-1185">Reference proteome</keyword>
<evidence type="ECO:0000313" key="8">
    <source>
        <dbReference type="Proteomes" id="UP001152320"/>
    </source>
</evidence>
<proteinExistence type="inferred from homology"/>
<dbReference type="Pfam" id="PF05276">
    <property type="entry name" value="SH3BP5"/>
    <property type="match status" value="1"/>
</dbReference>
<comment type="caution">
    <text evidence="7">The sequence shown here is derived from an EMBL/GenBank/DDBJ whole genome shotgun (WGS) entry which is preliminary data.</text>
</comment>
<feature type="region of interest" description="Disordered" evidence="6">
    <location>
        <begin position="232"/>
        <end position="263"/>
    </location>
</feature>
<reference evidence="7" key="1">
    <citation type="submission" date="2021-10" db="EMBL/GenBank/DDBJ databases">
        <title>Tropical sea cucumber genome reveals ecological adaptation and Cuvierian tubules defense mechanism.</title>
        <authorList>
            <person name="Chen T."/>
        </authorList>
    </citation>
    <scope>NUCLEOTIDE SEQUENCE</scope>
    <source>
        <strain evidence="7">Nanhai2018</strain>
        <tissue evidence="7">Muscle</tissue>
    </source>
</reference>